<reference evidence="1" key="1">
    <citation type="submission" date="2021-01" db="EMBL/GenBank/DDBJ databases">
        <authorList>
            <person name="Corre E."/>
            <person name="Pelletier E."/>
            <person name="Niang G."/>
            <person name="Scheremetjew M."/>
            <person name="Finn R."/>
            <person name="Kale V."/>
            <person name="Holt S."/>
            <person name="Cochrane G."/>
            <person name="Meng A."/>
            <person name="Brown T."/>
            <person name="Cohen L."/>
        </authorList>
    </citation>
    <scope>NUCLEOTIDE SEQUENCE</scope>
    <source>
        <strain evidence="1">CCAP1064/1</strain>
    </source>
</reference>
<dbReference type="EMBL" id="HBEL01021652">
    <property type="protein sequence ID" value="CAD8414020.1"/>
    <property type="molecule type" value="Transcribed_RNA"/>
</dbReference>
<organism evidence="1">
    <name type="scientific">Proboscia inermis</name>
    <dbReference type="NCBI Taxonomy" id="420281"/>
    <lineage>
        <taxon>Eukaryota</taxon>
        <taxon>Sar</taxon>
        <taxon>Stramenopiles</taxon>
        <taxon>Ochrophyta</taxon>
        <taxon>Bacillariophyta</taxon>
        <taxon>Coscinodiscophyceae</taxon>
        <taxon>Rhizosoleniophycidae</taxon>
        <taxon>Rhizosoleniales</taxon>
        <taxon>Rhizosoleniaceae</taxon>
        <taxon>Proboscia</taxon>
    </lineage>
</organism>
<dbReference type="AlphaFoldDB" id="A0A7S0C626"/>
<protein>
    <submittedName>
        <fullName evidence="1">Uncharacterized protein</fullName>
    </submittedName>
</protein>
<gene>
    <name evidence="1" type="ORF">PINE0816_LOCUS10153</name>
</gene>
<name>A0A7S0C626_9STRA</name>
<evidence type="ECO:0000313" key="1">
    <source>
        <dbReference type="EMBL" id="CAD8414020.1"/>
    </source>
</evidence>
<accession>A0A7S0C626</accession>
<proteinExistence type="predicted"/>
<sequence length="120" mass="13529">MEWDSLSFSSYVLSNPSMCLHLQWSPHRPAVFFVVFEDNLVTFDLVQDSICPTHSETFLLGRGDDCLSISPSGAPAPFAVVIDKMSGNIVLRKFHERFLYPPGLSHVEEAEELKDVLFLI</sequence>